<organism evidence="1 2">
    <name type="scientific">Lysinibacillus halotolerans</name>
    <dbReference type="NCBI Taxonomy" id="1368476"/>
    <lineage>
        <taxon>Bacteria</taxon>
        <taxon>Bacillati</taxon>
        <taxon>Bacillota</taxon>
        <taxon>Bacilli</taxon>
        <taxon>Bacillales</taxon>
        <taxon>Bacillaceae</taxon>
        <taxon>Lysinibacillus</taxon>
    </lineage>
</organism>
<accession>A0A3M8H676</accession>
<reference evidence="1 2" key="1">
    <citation type="journal article" date="2014" name="Int. J. Syst. Evol. Microbiol.">
        <title>Lysinibacillus halotolerans sp. nov., isolated from saline-alkaline soil.</title>
        <authorList>
            <person name="Kong D."/>
            <person name="Wang Y."/>
            <person name="Zhao B."/>
            <person name="Li Y."/>
            <person name="Song J."/>
            <person name="Zhai Y."/>
            <person name="Zhang C."/>
            <person name="Wang H."/>
            <person name="Chen X."/>
            <person name="Zhao B."/>
            <person name="Ruan Z."/>
        </authorList>
    </citation>
    <scope>NUCLEOTIDE SEQUENCE [LARGE SCALE GENOMIC DNA]</scope>
    <source>
        <strain evidence="1 2">MCCC 1A12703</strain>
    </source>
</reference>
<evidence type="ECO:0000313" key="2">
    <source>
        <dbReference type="Proteomes" id="UP000279909"/>
    </source>
</evidence>
<protein>
    <submittedName>
        <fullName evidence="1">Uncharacterized protein</fullName>
    </submittedName>
</protein>
<gene>
    <name evidence="1" type="ORF">EC501_13120</name>
</gene>
<dbReference type="EMBL" id="RHLQ01000035">
    <property type="protein sequence ID" value="RNC97903.1"/>
    <property type="molecule type" value="Genomic_DNA"/>
</dbReference>
<name>A0A3M8H676_9BACI</name>
<comment type="caution">
    <text evidence="1">The sequence shown here is derived from an EMBL/GenBank/DDBJ whole genome shotgun (WGS) entry which is preliminary data.</text>
</comment>
<dbReference type="RefSeq" id="WP_122972759.1">
    <property type="nucleotide sequence ID" value="NZ_RHLQ01000035.1"/>
</dbReference>
<dbReference type="AlphaFoldDB" id="A0A3M8H676"/>
<sequence length="72" mass="7510">MGCAGVKGTDVVTASLLLSTLGSSLSTIPIIAAVSQIKRNTTVFSDLVGTQYSRETEINSLNSDQPHGENTN</sequence>
<keyword evidence="2" id="KW-1185">Reference proteome</keyword>
<proteinExistence type="predicted"/>
<dbReference type="Proteomes" id="UP000279909">
    <property type="component" value="Unassembled WGS sequence"/>
</dbReference>
<evidence type="ECO:0000313" key="1">
    <source>
        <dbReference type="EMBL" id="RNC97903.1"/>
    </source>
</evidence>